<evidence type="ECO:0000256" key="1">
    <source>
        <dbReference type="SAM" id="Coils"/>
    </source>
</evidence>
<keyword evidence="1" id="KW-0175">Coiled coil</keyword>
<dbReference type="GO" id="GO:0043565">
    <property type="term" value="F:sequence-specific DNA binding"/>
    <property type="evidence" value="ECO:0007669"/>
    <property type="project" value="InterPro"/>
</dbReference>
<dbReference type="EMBL" id="MHNB01000023">
    <property type="protein sequence ID" value="OGZ36702.1"/>
    <property type="molecule type" value="Genomic_DNA"/>
</dbReference>
<evidence type="ECO:0000313" key="2">
    <source>
        <dbReference type="EMBL" id="OGZ36702.1"/>
    </source>
</evidence>
<dbReference type="AlphaFoldDB" id="A0A1G2FFX1"/>
<dbReference type="SUPFAM" id="SSF74784">
    <property type="entry name" value="Translin"/>
    <property type="match status" value="1"/>
</dbReference>
<dbReference type="PANTHER" id="PTHR10741">
    <property type="entry name" value="TRANSLIN AND TRANSLIN ASSOCIATED PROTEIN X"/>
    <property type="match status" value="1"/>
</dbReference>
<feature type="coiled-coil region" evidence="1">
    <location>
        <begin position="160"/>
        <end position="187"/>
    </location>
</feature>
<accession>A0A1G2FFX1</accession>
<protein>
    <recommendedName>
        <fullName evidence="4">Haloacid dehalogenase</fullName>
    </recommendedName>
</protein>
<dbReference type="Proteomes" id="UP000177061">
    <property type="component" value="Unassembled WGS sequence"/>
</dbReference>
<evidence type="ECO:0008006" key="4">
    <source>
        <dbReference type="Google" id="ProtNLM"/>
    </source>
</evidence>
<sequence>MNNLFKKSIQEYQKGRDLVYELKKHSDRIRTKSKKAIALLRRDNLRESQEVIEEIENIFKTANKLIQKNLDLVNAGFYKEAVEEYIEAKVFYDFLSQSPEKIPDFIKVKPEEIIGGFCDFTGELVRKAITLAGSKNFEKILDYKETVEKVIEEMTKIGLEGKLRQKYDEVERNLRKIEDILYDLRVRGS</sequence>
<name>A0A1G2FFX1_9BACT</name>
<organism evidence="2 3">
    <name type="scientific">Candidatus Portnoybacteria bacterium RIFCSPHIGHO2_12_FULL_38_9</name>
    <dbReference type="NCBI Taxonomy" id="1801997"/>
    <lineage>
        <taxon>Bacteria</taxon>
        <taxon>Candidatus Portnoyibacteriota</taxon>
    </lineage>
</organism>
<dbReference type="InterPro" id="IPR002848">
    <property type="entry name" value="Translin_fam"/>
</dbReference>
<dbReference type="Pfam" id="PF01997">
    <property type="entry name" value="Translin"/>
    <property type="match status" value="1"/>
</dbReference>
<gene>
    <name evidence="2" type="ORF">A3J64_00290</name>
</gene>
<proteinExistence type="predicted"/>
<dbReference type="InterPro" id="IPR036081">
    <property type="entry name" value="Translin_sf"/>
</dbReference>
<dbReference type="Gene3D" id="1.20.58.2140">
    <property type="match status" value="1"/>
</dbReference>
<comment type="caution">
    <text evidence="2">The sequence shown here is derived from an EMBL/GenBank/DDBJ whole genome shotgun (WGS) entry which is preliminary data.</text>
</comment>
<dbReference type="STRING" id="1801997.A3J64_00290"/>
<dbReference type="CDD" id="cd14820">
    <property type="entry name" value="TRAX"/>
    <property type="match status" value="1"/>
</dbReference>
<reference evidence="2 3" key="1">
    <citation type="journal article" date="2016" name="Nat. Commun.">
        <title>Thousands of microbial genomes shed light on interconnected biogeochemical processes in an aquifer system.</title>
        <authorList>
            <person name="Anantharaman K."/>
            <person name="Brown C.T."/>
            <person name="Hug L.A."/>
            <person name="Sharon I."/>
            <person name="Castelle C.J."/>
            <person name="Probst A.J."/>
            <person name="Thomas B.C."/>
            <person name="Singh A."/>
            <person name="Wilkins M.J."/>
            <person name="Karaoz U."/>
            <person name="Brodie E.L."/>
            <person name="Williams K.H."/>
            <person name="Hubbard S.S."/>
            <person name="Banfield J.F."/>
        </authorList>
    </citation>
    <scope>NUCLEOTIDE SEQUENCE [LARGE SCALE GENOMIC DNA]</scope>
</reference>
<evidence type="ECO:0000313" key="3">
    <source>
        <dbReference type="Proteomes" id="UP000177061"/>
    </source>
</evidence>